<evidence type="ECO:0000256" key="1">
    <source>
        <dbReference type="ARBA" id="ARBA00002624"/>
    </source>
</evidence>
<keyword evidence="17" id="KW-0573">Peptidoglycan synthesis</keyword>
<feature type="compositionally biased region" description="Low complexity" evidence="27">
    <location>
        <begin position="897"/>
        <end position="909"/>
    </location>
</feature>
<dbReference type="OrthoDB" id="9766909at2"/>
<evidence type="ECO:0000256" key="18">
    <source>
        <dbReference type="ARBA" id="ARBA00022989"/>
    </source>
</evidence>
<dbReference type="PANTHER" id="PTHR32282:SF11">
    <property type="entry name" value="PENICILLIN-BINDING PROTEIN 1B"/>
    <property type="match status" value="1"/>
</dbReference>
<dbReference type="EC" id="2.4.99.28" evidence="24"/>
<protein>
    <recommendedName>
        <fullName evidence="7">Penicillin-binding protein 1A</fullName>
        <ecNumber evidence="24">2.4.99.28</ecNumber>
        <ecNumber evidence="6">3.4.16.4</ecNumber>
    </recommendedName>
</protein>
<evidence type="ECO:0000256" key="16">
    <source>
        <dbReference type="ARBA" id="ARBA00022968"/>
    </source>
</evidence>
<keyword evidence="13 28" id="KW-0812">Transmembrane</keyword>
<dbReference type="InterPro" id="IPR001460">
    <property type="entry name" value="PCN-bd_Tpept"/>
</dbReference>
<dbReference type="GO" id="GO:0005886">
    <property type="term" value="C:plasma membrane"/>
    <property type="evidence" value="ECO:0007669"/>
    <property type="project" value="UniProtKB-SubCell"/>
</dbReference>
<evidence type="ECO:0000256" key="15">
    <source>
        <dbReference type="ARBA" id="ARBA00022960"/>
    </source>
</evidence>
<keyword evidence="9" id="KW-0121">Carboxypeptidase</keyword>
<evidence type="ECO:0000313" key="31">
    <source>
        <dbReference type="EMBL" id="CUH93529.1"/>
    </source>
</evidence>
<feature type="domain" description="Glycosyl transferase family 51" evidence="30">
    <location>
        <begin position="82"/>
        <end position="264"/>
    </location>
</feature>
<comment type="function">
    <text evidence="1">Cell wall formation. Synthesis of cross-linked peptidoglycan from the lipid intermediates. The enzyme has a penicillin-insensitive transglycosylase N-terminal domain (formation of linear glycan strands) and a penicillin-sensitive transpeptidase C-terminal domain (cross-linking of the peptide subunits).</text>
</comment>
<dbReference type="Pfam" id="PF00905">
    <property type="entry name" value="Transpeptidase"/>
    <property type="match status" value="1"/>
</dbReference>
<evidence type="ECO:0000259" key="29">
    <source>
        <dbReference type="Pfam" id="PF00905"/>
    </source>
</evidence>
<evidence type="ECO:0000313" key="32">
    <source>
        <dbReference type="Proteomes" id="UP000196053"/>
    </source>
</evidence>
<evidence type="ECO:0000256" key="6">
    <source>
        <dbReference type="ARBA" id="ARBA00012448"/>
    </source>
</evidence>
<evidence type="ECO:0000256" key="27">
    <source>
        <dbReference type="SAM" id="MobiDB-lite"/>
    </source>
</evidence>
<evidence type="ECO:0000256" key="13">
    <source>
        <dbReference type="ARBA" id="ARBA00022692"/>
    </source>
</evidence>
<sequence length="934" mass="105093">MDYSKKGIENKQSYIKSTSRRLTSKFRVTLFRVCLIMAVVTVIICVYAGLGYIKGLIDSAPNITQIDVMPKGYTTKVYDSDGNVIEHLIGAHANREYVKISDIPKVVQDAFVSIEDERFYEHDGIDVRGIFRAFFSGIKGGEFSQGASTITQQLLKNQIFGGGSEKNFIDKLERKIQEQYLAIQLENKLDKDLILEYYLNTINLGAGTYGVQTASKRYFNKNVGELTLSEAAVIAAIAQLPSYHNPITNPERNEVRKNEVLRQMLKQGKCSQEEYDEAMADDVYSRIQTVNEEYTTKSYYSYFTDELIVQVMEDLQSELGYTQTQALDLIYSGGLRIITTQDSTIQRIVDEVVADESNYPEMGKSLWELTYALSIQKNDEDKTTIHYHSDDLLKYFKDYPDPDNLYVDTKDSKFSLLFTDKEDMQNKINEFKEAMMDEGDIILGEKIDMVIQPQVSFVVMDQHTGHVLAIVGGRGEKTGNRTLNRATDTKRQPGSTFKILSTYLPALDSAGFTLASVIDDAGPYYYPGTNTEVSNWRSKKEYEGLSTIRKAIYDSMNIVTVKTLVEVTPNVGYDYLKKLGFTTLVESRTEPDGRVVSDINYPMALGGLTDGVTNLELTAAFAAIANKGLYIEPIFYTKILDHNGKVLLENEPEKEQVIKESTAWLLTNAMEDVVTIGTGKQLKLQAIDMPVAGKTGSTSDYNDLWFSGYTPYYTASVWGGFDHNRAQSERTYTRTIWRTIMERIHIEKGLEKKDFTMPDTIVSAKICTKSGKLAVEGLCDHYLGGNTVRVEYFAKGSEPRVKCDVHVKAHICTETNKLATEFCPNQKEAVYLNKTETGVTYDTPYILPKDKCTVHSHPGFNPPFDFNLPGNQNGNQNGNPNNGEENPPDNQEPPDNPENGNENGNQNGNVEDPNNSDGQNQNEDSNNFWSWFNP</sequence>
<comment type="similarity">
    <text evidence="5">In the N-terminal section; belongs to the glycosyltransferase 51 family.</text>
</comment>
<dbReference type="SUPFAM" id="SSF56601">
    <property type="entry name" value="beta-lactamase/transpeptidase-like"/>
    <property type="match status" value="1"/>
</dbReference>
<comment type="similarity">
    <text evidence="4">In the C-terminal section; belongs to the transpeptidase family.</text>
</comment>
<dbReference type="NCBIfam" id="TIGR02074">
    <property type="entry name" value="PBP_1a_fam"/>
    <property type="match status" value="1"/>
</dbReference>
<evidence type="ECO:0000256" key="5">
    <source>
        <dbReference type="ARBA" id="ARBA00007739"/>
    </source>
</evidence>
<keyword evidence="22" id="KW-0961">Cell wall biogenesis/degradation</keyword>
<dbReference type="GO" id="GO:0009252">
    <property type="term" value="P:peptidoglycan biosynthetic process"/>
    <property type="evidence" value="ECO:0007669"/>
    <property type="project" value="UniProtKB-UniPathway"/>
</dbReference>
<dbReference type="InterPro" id="IPR001264">
    <property type="entry name" value="Glyco_trans_51"/>
</dbReference>
<keyword evidence="8" id="KW-1003">Cell membrane</keyword>
<keyword evidence="14" id="KW-0378">Hydrolase</keyword>
<keyword evidence="11" id="KW-0328">Glycosyltransferase</keyword>
<evidence type="ECO:0000256" key="2">
    <source>
        <dbReference type="ARBA" id="ARBA00004401"/>
    </source>
</evidence>
<comment type="catalytic activity">
    <reaction evidence="23">
        <text>Preferential cleavage: (Ac)2-L-Lys-D-Ala-|-D-Ala. Also transpeptidation of peptidyl-alanyl moieties that are N-acyl substituents of D-alanine.</text>
        <dbReference type="EC" id="3.4.16.4"/>
    </reaction>
</comment>
<dbReference type="EMBL" id="LN879430">
    <property type="protein sequence ID" value="CUH93529.1"/>
    <property type="molecule type" value="Genomic_DNA"/>
</dbReference>
<evidence type="ECO:0000256" key="12">
    <source>
        <dbReference type="ARBA" id="ARBA00022679"/>
    </source>
</evidence>
<evidence type="ECO:0000256" key="7">
    <source>
        <dbReference type="ARBA" id="ARBA00018638"/>
    </source>
</evidence>
<evidence type="ECO:0000256" key="25">
    <source>
        <dbReference type="ARBA" id="ARBA00049902"/>
    </source>
</evidence>
<dbReference type="GO" id="GO:0071555">
    <property type="term" value="P:cell wall organization"/>
    <property type="evidence" value="ECO:0007669"/>
    <property type="project" value="UniProtKB-KW"/>
</dbReference>
<keyword evidence="19 28" id="KW-0472">Membrane</keyword>
<reference evidence="32" key="1">
    <citation type="submission" date="2015-09" db="EMBL/GenBank/DDBJ databases">
        <authorList>
            <person name="Wibberg D."/>
        </authorList>
    </citation>
    <scope>NUCLEOTIDE SEQUENCE [LARGE SCALE GENOMIC DNA]</scope>
    <source>
        <strain evidence="32">SD1D</strain>
    </source>
</reference>
<proteinExistence type="inferred from homology"/>
<dbReference type="KEGG" id="hsd:SD1D_1993"/>
<keyword evidence="32" id="KW-1185">Reference proteome</keyword>
<dbReference type="GO" id="GO:0009002">
    <property type="term" value="F:serine-type D-Ala-D-Ala carboxypeptidase activity"/>
    <property type="evidence" value="ECO:0007669"/>
    <property type="project" value="UniProtKB-EC"/>
</dbReference>
<keyword evidence="18 28" id="KW-1133">Transmembrane helix</keyword>
<evidence type="ECO:0000256" key="14">
    <source>
        <dbReference type="ARBA" id="ARBA00022801"/>
    </source>
</evidence>
<evidence type="ECO:0000256" key="23">
    <source>
        <dbReference type="ARBA" id="ARBA00034000"/>
    </source>
</evidence>
<keyword evidence="10" id="KW-0645">Protease</keyword>
<evidence type="ECO:0000256" key="22">
    <source>
        <dbReference type="ARBA" id="ARBA00023316"/>
    </source>
</evidence>
<evidence type="ECO:0000256" key="20">
    <source>
        <dbReference type="ARBA" id="ARBA00023251"/>
    </source>
</evidence>
<evidence type="ECO:0000259" key="30">
    <source>
        <dbReference type="Pfam" id="PF00912"/>
    </source>
</evidence>
<evidence type="ECO:0000256" key="28">
    <source>
        <dbReference type="SAM" id="Phobius"/>
    </source>
</evidence>
<dbReference type="RefSeq" id="WP_058258769.1">
    <property type="nucleotide sequence ID" value="NZ_LN879430.1"/>
</dbReference>
<dbReference type="InterPro" id="IPR036950">
    <property type="entry name" value="PBP_transglycosylase"/>
</dbReference>
<evidence type="ECO:0000256" key="11">
    <source>
        <dbReference type="ARBA" id="ARBA00022676"/>
    </source>
</evidence>
<dbReference type="Proteomes" id="UP000196053">
    <property type="component" value="Chromosome I"/>
</dbReference>
<dbReference type="GO" id="GO:0008658">
    <property type="term" value="F:penicillin binding"/>
    <property type="evidence" value="ECO:0007669"/>
    <property type="project" value="InterPro"/>
</dbReference>
<evidence type="ECO:0000256" key="19">
    <source>
        <dbReference type="ARBA" id="ARBA00023136"/>
    </source>
</evidence>
<dbReference type="PANTHER" id="PTHR32282">
    <property type="entry name" value="BINDING PROTEIN TRANSPEPTIDASE, PUTATIVE-RELATED"/>
    <property type="match status" value="1"/>
</dbReference>
<dbReference type="Pfam" id="PF00912">
    <property type="entry name" value="Transgly"/>
    <property type="match status" value="1"/>
</dbReference>
<dbReference type="InterPro" id="IPR023346">
    <property type="entry name" value="Lysozyme-like_dom_sf"/>
</dbReference>
<dbReference type="InterPro" id="IPR050396">
    <property type="entry name" value="Glycosyltr_51/Transpeptidase"/>
</dbReference>
<keyword evidence="20" id="KW-0046">Antibiotic resistance</keyword>
<dbReference type="GO" id="GO:0030288">
    <property type="term" value="C:outer membrane-bounded periplasmic space"/>
    <property type="evidence" value="ECO:0007669"/>
    <property type="project" value="TreeGrafter"/>
</dbReference>
<dbReference type="GO" id="GO:0008360">
    <property type="term" value="P:regulation of cell shape"/>
    <property type="evidence" value="ECO:0007669"/>
    <property type="project" value="UniProtKB-KW"/>
</dbReference>
<gene>
    <name evidence="31" type="ORF">SD1D_1993</name>
</gene>
<dbReference type="Gene3D" id="3.40.710.10">
    <property type="entry name" value="DD-peptidase/beta-lactamase superfamily"/>
    <property type="match status" value="1"/>
</dbReference>
<feature type="compositionally biased region" description="Low complexity" evidence="27">
    <location>
        <begin position="869"/>
        <end position="889"/>
    </location>
</feature>
<comment type="pathway">
    <text evidence="3">Cell wall biogenesis; peptidoglycan biosynthesis.</text>
</comment>
<dbReference type="EC" id="3.4.16.4" evidence="6"/>
<comment type="pathway">
    <text evidence="26">Glycan biosynthesis.</text>
</comment>
<keyword evidence="21" id="KW-0511">Multifunctional enzyme</keyword>
<evidence type="ECO:0000256" key="4">
    <source>
        <dbReference type="ARBA" id="ARBA00007090"/>
    </source>
</evidence>
<keyword evidence="15" id="KW-0133">Cell shape</keyword>
<evidence type="ECO:0000256" key="21">
    <source>
        <dbReference type="ARBA" id="ARBA00023268"/>
    </source>
</evidence>
<keyword evidence="12" id="KW-0808">Transferase</keyword>
<dbReference type="GO" id="GO:0046677">
    <property type="term" value="P:response to antibiotic"/>
    <property type="evidence" value="ECO:0007669"/>
    <property type="project" value="UniProtKB-KW"/>
</dbReference>
<dbReference type="Gene3D" id="1.10.3810.10">
    <property type="entry name" value="Biosynthetic peptidoglycan transglycosylase-like"/>
    <property type="match status" value="1"/>
</dbReference>
<evidence type="ECO:0000256" key="10">
    <source>
        <dbReference type="ARBA" id="ARBA00022670"/>
    </source>
</evidence>
<comment type="catalytic activity">
    <reaction evidence="25">
        <text>[GlcNAc-(1-&gt;4)-Mur2Ac(oyl-L-Ala-gamma-D-Glu-L-Lys-D-Ala-D-Ala)](n)-di-trans,octa-cis-undecaprenyl diphosphate + beta-D-GlcNAc-(1-&gt;4)-Mur2Ac(oyl-L-Ala-gamma-D-Glu-L-Lys-D-Ala-D-Ala)-di-trans,octa-cis-undecaprenyl diphosphate = [GlcNAc-(1-&gt;4)-Mur2Ac(oyl-L-Ala-gamma-D-Glu-L-Lys-D-Ala-D-Ala)](n+1)-di-trans,octa-cis-undecaprenyl diphosphate + di-trans,octa-cis-undecaprenyl diphosphate + H(+)</text>
        <dbReference type="Rhea" id="RHEA:23708"/>
        <dbReference type="Rhea" id="RHEA-COMP:9602"/>
        <dbReference type="Rhea" id="RHEA-COMP:9603"/>
        <dbReference type="ChEBI" id="CHEBI:15378"/>
        <dbReference type="ChEBI" id="CHEBI:58405"/>
        <dbReference type="ChEBI" id="CHEBI:60033"/>
        <dbReference type="ChEBI" id="CHEBI:78435"/>
        <dbReference type="EC" id="2.4.99.28"/>
    </reaction>
</comment>
<evidence type="ECO:0000256" key="8">
    <source>
        <dbReference type="ARBA" id="ARBA00022475"/>
    </source>
</evidence>
<dbReference type="SUPFAM" id="SSF53955">
    <property type="entry name" value="Lysozyme-like"/>
    <property type="match status" value="1"/>
</dbReference>
<dbReference type="FunFam" id="1.10.3810.10:FF:000001">
    <property type="entry name" value="Penicillin-binding protein 1A"/>
    <property type="match status" value="1"/>
</dbReference>
<dbReference type="InterPro" id="IPR012338">
    <property type="entry name" value="Beta-lactam/transpept-like"/>
</dbReference>
<evidence type="ECO:0000256" key="24">
    <source>
        <dbReference type="ARBA" id="ARBA00044770"/>
    </source>
</evidence>
<comment type="subcellular location">
    <subcellularLocation>
        <location evidence="2">Cell membrane</location>
        <topology evidence="2">Single-pass type II membrane protein</topology>
    </subcellularLocation>
</comment>
<dbReference type="AlphaFoldDB" id="A0A0K8J7W4"/>
<name>A0A0K8J7W4_9FIRM</name>
<organism evidence="31 32">
    <name type="scientific">Herbinix luporum</name>
    <dbReference type="NCBI Taxonomy" id="1679721"/>
    <lineage>
        <taxon>Bacteria</taxon>
        <taxon>Bacillati</taxon>
        <taxon>Bacillota</taxon>
        <taxon>Clostridia</taxon>
        <taxon>Lachnospirales</taxon>
        <taxon>Lachnospiraceae</taxon>
        <taxon>Herbinix</taxon>
    </lineage>
</organism>
<feature type="compositionally biased region" description="Polar residues" evidence="27">
    <location>
        <begin position="912"/>
        <end position="934"/>
    </location>
</feature>
<keyword evidence="16" id="KW-0735">Signal-anchor</keyword>
<evidence type="ECO:0000256" key="26">
    <source>
        <dbReference type="ARBA" id="ARBA00060592"/>
    </source>
</evidence>
<feature type="region of interest" description="Disordered" evidence="27">
    <location>
        <begin position="858"/>
        <end position="934"/>
    </location>
</feature>
<evidence type="ECO:0000256" key="9">
    <source>
        <dbReference type="ARBA" id="ARBA00022645"/>
    </source>
</evidence>
<evidence type="ECO:0000256" key="17">
    <source>
        <dbReference type="ARBA" id="ARBA00022984"/>
    </source>
</evidence>
<dbReference type="GO" id="GO:0008955">
    <property type="term" value="F:peptidoglycan glycosyltransferase activity"/>
    <property type="evidence" value="ECO:0007669"/>
    <property type="project" value="UniProtKB-EC"/>
</dbReference>
<evidence type="ECO:0000256" key="3">
    <source>
        <dbReference type="ARBA" id="ARBA00004752"/>
    </source>
</evidence>
<feature type="domain" description="Penicillin-binding protein transpeptidase" evidence="29">
    <location>
        <begin position="456"/>
        <end position="718"/>
    </location>
</feature>
<dbReference type="GO" id="GO:0006508">
    <property type="term" value="P:proteolysis"/>
    <property type="evidence" value="ECO:0007669"/>
    <property type="project" value="UniProtKB-KW"/>
</dbReference>
<feature type="transmembrane region" description="Helical" evidence="28">
    <location>
        <begin position="30"/>
        <end position="53"/>
    </location>
</feature>
<accession>A0A0K8J7W4</accession>
<dbReference type="UniPathway" id="UPA00219"/>